<dbReference type="EMBL" id="LQYS01000048">
    <property type="protein sequence ID" value="KYD13614.1"/>
    <property type="molecule type" value="Genomic_DNA"/>
</dbReference>
<dbReference type="PATRIC" id="fig|81408.3.peg.3718"/>
<accession>A0A150LMY6</accession>
<comment type="caution">
    <text evidence="1">The sequence shown here is derived from an EMBL/GenBank/DDBJ whole genome shotgun (WGS) entry which is preliminary data.</text>
</comment>
<sequence>MEVSDFLERWHHKENEICRGDWMKSFVAEIPALRANLPD</sequence>
<organism evidence="1 2">
    <name type="scientific">Saccharococcus caldoxylosilyticus</name>
    <dbReference type="NCBI Taxonomy" id="81408"/>
    <lineage>
        <taxon>Bacteria</taxon>
        <taxon>Bacillati</taxon>
        <taxon>Bacillota</taxon>
        <taxon>Bacilli</taxon>
        <taxon>Bacillales</taxon>
        <taxon>Anoxybacillaceae</taxon>
        <taxon>Saccharococcus</taxon>
    </lineage>
</organism>
<name>A0A150LMY6_9BACL</name>
<proteinExistence type="predicted"/>
<dbReference type="AlphaFoldDB" id="A0A150LMY6"/>
<evidence type="ECO:0000313" key="2">
    <source>
        <dbReference type="Proteomes" id="UP000075455"/>
    </source>
</evidence>
<gene>
    <name evidence="1" type="ORF">B4119_1614</name>
</gene>
<reference evidence="1 2" key="1">
    <citation type="submission" date="2016-01" db="EMBL/GenBank/DDBJ databases">
        <title>Draft Genome Sequences of Seven Thermophilic Sporeformers Isolated from Foods.</title>
        <authorList>
            <person name="Berendsen E.M."/>
            <person name="Wells-Bennik M.H."/>
            <person name="Krawcyk A.O."/>
            <person name="De Jong A."/>
            <person name="Holsappel S."/>
            <person name="Eijlander R.T."/>
            <person name="Kuipers O.P."/>
        </authorList>
    </citation>
    <scope>NUCLEOTIDE SEQUENCE [LARGE SCALE GENOMIC DNA]</scope>
    <source>
        <strain evidence="1 2">B4119</strain>
    </source>
</reference>
<protein>
    <submittedName>
        <fullName evidence="1">Uncharacterized protein</fullName>
    </submittedName>
</protein>
<evidence type="ECO:0000313" key="1">
    <source>
        <dbReference type="EMBL" id="KYD13614.1"/>
    </source>
</evidence>
<dbReference type="STRING" id="81408.B4119_1614"/>
<dbReference type="Proteomes" id="UP000075455">
    <property type="component" value="Unassembled WGS sequence"/>
</dbReference>